<keyword evidence="12" id="KW-0812">Transmembrane</keyword>
<feature type="domain" description="G8" evidence="14">
    <location>
        <begin position="3095"/>
        <end position="3220"/>
    </location>
</feature>
<dbReference type="InterPro" id="IPR006626">
    <property type="entry name" value="PbH1"/>
</dbReference>
<evidence type="ECO:0000313" key="16">
    <source>
        <dbReference type="Proteomes" id="UP000663889"/>
    </source>
</evidence>
<dbReference type="SUPFAM" id="SSF49503">
    <property type="entry name" value="Cupredoxins"/>
    <property type="match status" value="1"/>
</dbReference>
<feature type="transmembrane region" description="Helical" evidence="12">
    <location>
        <begin position="4484"/>
        <end position="4507"/>
    </location>
</feature>
<dbReference type="PANTHER" id="PTHR46769:SF2">
    <property type="entry name" value="FIBROCYSTIN-L ISOFORM 2 PRECURSOR-RELATED"/>
    <property type="match status" value="1"/>
</dbReference>
<keyword evidence="12" id="KW-0472">Membrane</keyword>
<evidence type="ECO:0000259" key="14">
    <source>
        <dbReference type="PROSITE" id="PS51484"/>
    </source>
</evidence>
<evidence type="ECO:0000259" key="13">
    <source>
        <dbReference type="PROSITE" id="PS51092"/>
    </source>
</evidence>
<dbReference type="Pfam" id="PF00040">
    <property type="entry name" value="fn2"/>
    <property type="match status" value="3"/>
</dbReference>
<dbReference type="SMART" id="SM01225">
    <property type="entry name" value="G8"/>
    <property type="match status" value="2"/>
</dbReference>
<evidence type="ECO:0000256" key="8">
    <source>
        <dbReference type="ARBA" id="ARBA00023157"/>
    </source>
</evidence>
<evidence type="ECO:0000256" key="4">
    <source>
        <dbReference type="ARBA" id="ARBA00022475"/>
    </source>
</evidence>
<dbReference type="InterPro" id="IPR013783">
    <property type="entry name" value="Ig-like_fold"/>
</dbReference>
<evidence type="ECO:0000256" key="10">
    <source>
        <dbReference type="ARBA" id="ARBA00023273"/>
    </source>
</evidence>
<keyword evidence="5" id="KW-0732">Signal</keyword>
<evidence type="ECO:0000256" key="9">
    <source>
        <dbReference type="ARBA" id="ARBA00023180"/>
    </source>
</evidence>
<dbReference type="Pfam" id="PF10162">
    <property type="entry name" value="G8"/>
    <property type="match status" value="2"/>
</dbReference>
<dbReference type="InterPro" id="IPR019316">
    <property type="entry name" value="G8_domain"/>
</dbReference>
<keyword evidence="10" id="KW-0966">Cell projection</keyword>
<dbReference type="PROSITE" id="PS51092">
    <property type="entry name" value="FN2_2"/>
    <property type="match status" value="2"/>
</dbReference>
<dbReference type="InterPro" id="IPR013806">
    <property type="entry name" value="Kringle-like"/>
</dbReference>
<keyword evidence="9" id="KW-0325">Glycoprotein</keyword>
<dbReference type="Gene3D" id="2.60.40.420">
    <property type="entry name" value="Cupredoxins - blue copper proteins"/>
    <property type="match status" value="1"/>
</dbReference>
<proteinExistence type="predicted"/>
<dbReference type="PROSITE" id="PS51484">
    <property type="entry name" value="G8"/>
    <property type="match status" value="2"/>
</dbReference>
<dbReference type="SUPFAM" id="SSF81296">
    <property type="entry name" value="E set domains"/>
    <property type="match status" value="13"/>
</dbReference>
<dbReference type="InterPro" id="IPR002909">
    <property type="entry name" value="IPT_dom"/>
</dbReference>
<evidence type="ECO:0000256" key="2">
    <source>
        <dbReference type="ARBA" id="ARBA00004236"/>
    </source>
</evidence>
<dbReference type="Proteomes" id="UP000663889">
    <property type="component" value="Unassembled WGS sequence"/>
</dbReference>
<dbReference type="GO" id="GO:0042995">
    <property type="term" value="C:cell projection"/>
    <property type="evidence" value="ECO:0007669"/>
    <property type="project" value="UniProtKB-SubCell"/>
</dbReference>
<evidence type="ECO:0000313" key="15">
    <source>
        <dbReference type="EMBL" id="CAF0872658.1"/>
    </source>
</evidence>
<evidence type="ECO:0000256" key="6">
    <source>
        <dbReference type="ARBA" id="ARBA00022737"/>
    </source>
</evidence>
<dbReference type="SMART" id="SM00429">
    <property type="entry name" value="IPT"/>
    <property type="match status" value="11"/>
</dbReference>
<dbReference type="Pfam" id="PF24606">
    <property type="entry name" value="CEMIP_beta-hel"/>
    <property type="match status" value="1"/>
</dbReference>
<comment type="caution">
    <text evidence="11">Lacks conserved residue(s) required for the propagation of feature annotation.</text>
</comment>
<evidence type="ECO:0000256" key="1">
    <source>
        <dbReference type="ARBA" id="ARBA00004167"/>
    </source>
</evidence>
<dbReference type="Gene3D" id="2.60.40.10">
    <property type="entry name" value="Immunoglobulins"/>
    <property type="match status" value="13"/>
</dbReference>
<dbReference type="EMBL" id="CAJNOU010000116">
    <property type="protein sequence ID" value="CAF0872658.1"/>
    <property type="molecule type" value="Genomic_DNA"/>
</dbReference>
<dbReference type="Gene3D" id="2.10.10.10">
    <property type="entry name" value="Fibronectin, type II, collagen-binding"/>
    <property type="match status" value="3"/>
</dbReference>
<keyword evidence="7 12" id="KW-1133">Transmembrane helix</keyword>
<comment type="caution">
    <text evidence="15">The sequence shown here is derived from an EMBL/GenBank/DDBJ whole genome shotgun (WGS) entry which is preliminary data.</text>
</comment>
<keyword evidence="4" id="KW-1003">Cell membrane</keyword>
<dbReference type="SUPFAM" id="SSF51126">
    <property type="entry name" value="Pectin lyase-like"/>
    <property type="match status" value="1"/>
</dbReference>
<dbReference type="GO" id="GO:0005886">
    <property type="term" value="C:plasma membrane"/>
    <property type="evidence" value="ECO:0007669"/>
    <property type="project" value="UniProtKB-SubCell"/>
</dbReference>
<dbReference type="InterPro" id="IPR011050">
    <property type="entry name" value="Pectin_lyase_fold/virulence"/>
</dbReference>
<keyword evidence="6" id="KW-0677">Repeat</keyword>
<evidence type="ECO:0000256" key="7">
    <source>
        <dbReference type="ARBA" id="ARBA00022989"/>
    </source>
</evidence>
<dbReference type="InterPro" id="IPR036943">
    <property type="entry name" value="FN_type2_sf"/>
</dbReference>
<sequence>MWDPIFESNSVDLPTMCPVDTVSGSSCIFPFNYGGVTYTTCTINGPNNNNYRPQCAISVNSNNTALIWSFCIVPTDAVINYATTRKGGSSNLKDGSIQGGTMIWIYGYRFADNGFSLLPSISNTNIVQLVSDYSISDCEMHNDKVTSTQLTCYTPAMPEGVYQIRVYVNNNLIPLYQYIDINRATFIPSLSYTPIISGIQPQIGTPQTLITISGLFRTACYSRDIDGCAQDNNPLISRIYLGGHLCNVINPVTGNTYANVNDTSLKCNFEGTEVGIFNVSMLVTNEYGRSLVNSNLYRVSATGDLYTFQSYAVISHVTPNQGSTEGGTNLTIYGNYFSDSQQYPLIVKVGSETCTILSVNQTIIQCKTPAIPTIIQNQYQGGRGLHIFRDLGLIDQVNLSSTNPPYPNNNASQIWTDDALYVSNSSLSETVWLIGFIRVPKSNNFTFILDTNGAAALFLSTNDNPVNKVKICDARNIQSNAIALQNDTNYYLFCVGSRVNGYLRLGIQARIYETTLTAETSSFVLNEIQQIDINSTIVSERQQIVYTTNLTNGTSEVQSLEVDSSTFQIGFRGVYTAIFTGRPTAITIQTALNDLPSIFPLSVSVSATNTLYFITFPIEMGDVPLLACISTSSNIPNITEIIQGISSGSKLFFSLDDQLTNSIDFINTNITQTNLLTLFNNLFTIRCPPSINNAQITSSIVYLQDYETNCIYDNTPITINAFCGQCSYVGNVLVNGNTRSGNYLCFAYRLLNNYVTSISTSVQILSDTIQTIWQDIPFTTIADHNWHYTCLDVRAKLISQSAITSSISSIIITYAALNRNIKKGIIIDTVSIRTTLPYGYDNINSYPNVRSLNSSCIFPFYYNGKSYSTCTLNENNLSICADNLNQTYSCFSSAIEGVRRLYPKHQLVYNTLKVQYTPNNSTINVNFRYSDCTNPSLLNAIISRITPASSPVTGTFDLIFNGQTYSSIPGDISTLDLTNRLQSSSDFGFLSITRSRDCTGYSYRIEWLTNGGKKTPITIANIDSISPIGTTVTAFVIQSGGILYKPLPGDMTRTYHINPQTEVFVGGYLSKCSSNNTCDFQWSITQTPSVTSIEKNNMTLTIIGTGFSTIASSNEIIIGTEGLCTVTSATTTSLICTIIDAPSGIYTVQVNVVDKGLATGTSNLTVTIPLQITSISPIEGGAGGGYTMTLTGSGFSSTSIVAIDNNLCTDLIMSNFSFITCIVPPTTAISNSEVSVSVTDGSNFIIASTQFTYNVTNTPSITSVNPNVMNITGGQLTINGTNFGTSSVFVFVGTIRAAVISISSTQILAILPSLPPGIYSIKVSTINGYARPLVQIEYRFYIQNISPQIGSLYGGTDVYIQGEGFDDSSVVTFTDDNNNNKPCTIISIQSDQIHCQTTTAISRVIITSDGIDPIYGSGFAWSPQYVTVQQGTIVEWQWNTSTLLSTLAYKVQQVANSYDTEPLPGGFNSGNTTSSGSFSYQFQTVDTYYYWSSFIDSSSLISMRGVITVIPAQSQILTVKVTSGTFTAQSCAFPFNYDSINYTSCTTVNDTQEWCSPTFDYTGQRLYCTASASVPASSCNSSSWIDPSSCSQTIPTSNSLQFLFTPCTIGSVTSILPKQGIAGTSITITGTNFSTVLCENHIFIGSSYECPLTNASTIEIVCEIASNSSLNAKTIQDIRVVRDRQGYLSNNGLIQFQFQASISSILPIEGSIYGGTEVIITGDGFIPADTRIIVGSIEYTSMATITYSQIIFTTQISPPEYINQIIPITILIGTNTAVCLLSKTCSFTWAESVTPYLDSVYPTSITGPQLLTLTGRNLAMNDTILPTSIHVTIDGQMCNVTAVSNSTIVCQIGSIQVGVHSIIASIDGIGTVQSSTILTSISSISNVSHTNSSIYGGAILTIDGNGFSSSITNVQVMMGSNRCIIILTTPGQIQCIIPAQGSNPSSVTVHITSNGITFSDIFTMTYSSAITPIITSIYPTSGSTGETLTILGTNFVDGETSILVGGISCTIINMSTTSITCTIGSSPAGNQSVVGYVTSVGQSNSNIQFQYILQVSNVTPSRGSYGGGQTITILGDGFSGSNIIVTICNQTCQSLFIVSNTQMTCITPSVTIASSDTTCNLIVTVGSLTQSMSYIYEANLTAVVTSISPTRGGTGGGTLLTILGENFPTISAVSVSIADISCLVQTISSTMITCLTGSYSETTIQAPVIVNLVNGGNAVGSILYQYIDLWSSPWTWGGDTPPEAGTIVAIESGKTVYFDTITPILKAVIIDNASLIFDDNQDVSLNAEYILVVNGGRLQIGNETNPFQHRAIITMYGHLRSIELPIFGAKVLALRDGIVDMHGKTVTQTWAHLAATVSSGSSQITLRQAVNWSVGSTIVIATTGDYLSQGQSEIRTITAVSDNGYTITLNSPLTYTHLGVTQNVGSTTVEVRAEVGLLSHNVIFQGSSTETWNTSIAACPTGFNPGEFAVQTCFLGRYGEDIGSDQFGATIMVSASTYSFDGIQRAILRLSNIEVYNVGQAFRLGRYPVHFHMNGNMNLSYIKSSSIHQTFNRAINIHASHYVTIENNVIYNIMGGAIFLEDGVETGNVLYGNLAVYVRTSSSLLNEDVTPAAFWVTNPNNIVVNNAVAGGTHFGYWYRMLRTPDGPSFAMYSNYCPYRQPFGRFFNNSVHSVGRFGVWIFPEYSPTIAGNCWNDAPYQAIFDRLTSWKNSRGFEWVMSSSVQIRNAIIFDNADTGLRCVTAINHQATNLPNLRATFYNENKGSSVINSIVIGDSGVSGNPIVPTEGGLIVMWDRGLRVRNVSFINFPSSNTQAIYGPFITGRCIVYCGGWLTKFSQLSFTNVANRGHFRWPYDGLYQDEDGSLSNVSNAIILAPDGLLNTSNACRTTPNFINAITCPSSLGTWIRFAFNKASLGQNGEYLNVYDQFNHYTIVLNLAKRLTHPMGYMMTLLAKNIYLFQFQNANSSVNLSYSGIAYGLEPGDYLIICHKIDYKPDIVYTISSSLVFSQSNTPLNDSTSNNGDWFYNTNTSMFSYIVKNPSSNTVSIDVSISLNIIKCRYPNCESPPQPGLELPATVRPTRALYWSNDSDWSFALEGYGGYGSVKPGNDTNIYIPRGIWLVVNFPLPRIHSLRIDGVLEFEQNIDNTLIVDSILINGGQLIVGWPNKPLTSKVDIIINGSSSINVLLPNDAGSIGPKVIGVLGGLDLHGLKHNVSWTRLATTASSGQNSITLSQPVDWIIGDEIILTTTDTNIEHTERHTIANISIDKTIIITVNPLVYTHIVIHNVFPNGKIFHIASAVGLLTRNIRVINRSPSSELFGFRILITDYAANIWNPVTSDYMYTYYKGYARLSNTQFIGYGQYVDAADEDKREGIHIYNLGNWNSSRPTYIDSCSFDGGYYSAIGVWETHGIPITNNVVYKTYESAIVVTGKNNIIEKNLVSTVYWSGTAQPKLAEFNNNNDGAIMSRDAISVIMRDNLIAGVERLAYRIQGNSCSGTILPDDITNDYSNNEVHSAMSGVSIWPKDKGFQYDSNCILIYGFKTYKAWYYGLYINTARNIIIDSCTVADGNVGIFTLVIGPTAQSHVAGNNSVIILNSMIIGSITPDDCNDTPNTTTVNFINSDKAIPTVSATSSNGSPGGRSGIVFPFFSRDNLMPRHPWTGITAYPCIQGLMTITNVILAFYNDICLRRDIAIQVGQHNDDGQHPIVTNLISVYNTSQMNLIFNGRPNLDVVNPSDCVDMDCDGLKKNLLIDTDGTLFGQAASVVSQAEYLWGDQQHGVGDYRIPLVALANLTGHMININISYPYRGISRVPTCINQSSWQMYFCPNTTDYRILIIENMDSDTETRRLSPVAIMSDNGYIDLINGPQDHGWCNGYTCQKRISTFMSIIQSKHHYDIYFSSTTPNHIRFRLLNSDESIVNTLALYYDSLQQIDVYANNIYVSPINRDFSYSYLILTDQSNNITFTSIPGSNYFNRTTRMELFLINGITVIDLKISQLLILNFNLPPQTPSSFFSSNVTVNLAAILGVSPDKIRRVNIISANNNISRIRRQLSTIILTVEIRDDPVEVLSTNSIVETGSISNICSAIINRYQSGELHQAWAENPSTGNTTPIDLSIQEPFNQSSISLSIIHQIELAILPSSCREQSPCGIQPKLIAYDKDGNVIEKLGSNDQPWQIIASVVGDSNITLIGAIANYSNGQTQYTSFGLSAIGNCQVQFAFIQPNNVTSSFMSNINLTANSSSLTITKATLAAKQIDHIYVVSINETFNISVVIVDSQSRFPIENIHWRNMTWSAYISLYNLPEFNSNGTLIKTNTSSIIIDVVKSTIIATNLIIDTVGMYVIKVQLTSSNNEYVFSLISNGILVKKSSTTLDSDSSLPSSNITFIGDYDKFQTSDLLEIKRAIIYNYLIRISMPITSDIILTKGSVIVLFDVDSDPESLASAVDSIASDPNAISDLTASSININGKTYSTSASSSSSSDENSSSNRTALIITVVVGLVGSAIIIFGVYFGIKAYEKHQQRRRLINESSDQHAFDNAGMQSDENITTEMETRKNNFQLTQRILDAVRISPKNTNQVKPLITDIENTDRPPSSSVSATTLDSVIENSDTRTNASLSAVQLKK</sequence>
<dbReference type="CDD" id="cd00102">
    <property type="entry name" value="IPT"/>
    <property type="match status" value="3"/>
</dbReference>
<feature type="domain" description="Fibronectin type-II" evidence="13">
    <location>
        <begin position="22"/>
        <end position="73"/>
    </location>
</feature>
<comment type="subcellular location">
    <subcellularLocation>
        <location evidence="2">Cell membrane</location>
    </subcellularLocation>
    <subcellularLocation>
        <location evidence="3">Cell projection</location>
    </subcellularLocation>
    <subcellularLocation>
        <location evidence="1">Membrane</location>
        <topology evidence="1">Single-pass membrane protein</topology>
    </subcellularLocation>
</comment>
<dbReference type="InterPro" id="IPR055401">
    <property type="entry name" value="CEMIP_beta-hel_dom"/>
</dbReference>
<dbReference type="PANTHER" id="PTHR46769">
    <property type="entry name" value="POLYCYSTIC KIDNEY AND HEPATIC DISEASE 1 (AUTOSOMAL RECESSIVE)-LIKE 1"/>
    <property type="match status" value="1"/>
</dbReference>
<gene>
    <name evidence="15" type="ORF">SEV965_LOCUS4199</name>
</gene>
<dbReference type="SMART" id="SM00710">
    <property type="entry name" value="PbH1"/>
    <property type="match status" value="12"/>
</dbReference>
<dbReference type="CDD" id="cd00603">
    <property type="entry name" value="IPT_PCSR"/>
    <property type="match status" value="5"/>
</dbReference>
<feature type="domain" description="Fibronectin type-II" evidence="13">
    <location>
        <begin position="1526"/>
        <end position="1570"/>
    </location>
</feature>
<evidence type="ECO:0000256" key="12">
    <source>
        <dbReference type="SAM" id="Phobius"/>
    </source>
</evidence>
<dbReference type="SUPFAM" id="SSF57440">
    <property type="entry name" value="Kringle-like"/>
    <property type="match status" value="1"/>
</dbReference>
<evidence type="ECO:0000256" key="5">
    <source>
        <dbReference type="ARBA" id="ARBA00022729"/>
    </source>
</evidence>
<accession>A0A813XVU4</accession>
<name>A0A813XVU4_9BILA</name>
<dbReference type="InterPro" id="IPR000562">
    <property type="entry name" value="FN_type2_dom"/>
</dbReference>
<dbReference type="InterPro" id="IPR052387">
    <property type="entry name" value="Fibrocystin"/>
</dbReference>
<keyword evidence="8" id="KW-1015">Disulfide bond</keyword>
<evidence type="ECO:0000256" key="11">
    <source>
        <dbReference type="PROSITE-ProRule" id="PRU00479"/>
    </source>
</evidence>
<feature type="domain" description="G8" evidence="14">
    <location>
        <begin position="2234"/>
        <end position="2355"/>
    </location>
</feature>
<dbReference type="SMART" id="SM00059">
    <property type="entry name" value="FN2"/>
    <property type="match status" value="1"/>
</dbReference>
<evidence type="ECO:0000256" key="3">
    <source>
        <dbReference type="ARBA" id="ARBA00004316"/>
    </source>
</evidence>
<reference evidence="15" key="1">
    <citation type="submission" date="2021-02" db="EMBL/GenBank/DDBJ databases">
        <authorList>
            <person name="Nowell W R."/>
        </authorList>
    </citation>
    <scope>NUCLEOTIDE SEQUENCE</scope>
</reference>
<dbReference type="Pfam" id="PF01833">
    <property type="entry name" value="TIG"/>
    <property type="match status" value="13"/>
</dbReference>
<dbReference type="InterPro" id="IPR008972">
    <property type="entry name" value="Cupredoxin"/>
</dbReference>
<protein>
    <submittedName>
        <fullName evidence="15">Uncharacterized protein</fullName>
    </submittedName>
</protein>
<organism evidence="15 16">
    <name type="scientific">Rotaria sordida</name>
    <dbReference type="NCBI Taxonomy" id="392033"/>
    <lineage>
        <taxon>Eukaryota</taxon>
        <taxon>Metazoa</taxon>
        <taxon>Spiralia</taxon>
        <taxon>Gnathifera</taxon>
        <taxon>Rotifera</taxon>
        <taxon>Eurotatoria</taxon>
        <taxon>Bdelloidea</taxon>
        <taxon>Philodinida</taxon>
        <taxon>Philodinidae</taxon>
        <taxon>Rotaria</taxon>
    </lineage>
</organism>
<dbReference type="InterPro" id="IPR014756">
    <property type="entry name" value="Ig_E-set"/>
</dbReference>